<feature type="coiled-coil region" evidence="1">
    <location>
        <begin position="79"/>
        <end position="106"/>
    </location>
</feature>
<comment type="caution">
    <text evidence="3">The sequence shown here is derived from an EMBL/GenBank/DDBJ whole genome shotgun (WGS) entry which is preliminary data.</text>
</comment>
<proteinExistence type="predicted"/>
<dbReference type="EMBL" id="PQXO01000135">
    <property type="protein sequence ID" value="TGO88906.1"/>
    <property type="molecule type" value="Genomic_DNA"/>
</dbReference>
<dbReference type="Proteomes" id="UP000297280">
    <property type="component" value="Unassembled WGS sequence"/>
</dbReference>
<name>A0A4Z1KWV0_9HELO</name>
<evidence type="ECO:0000256" key="2">
    <source>
        <dbReference type="SAM" id="MobiDB-lite"/>
    </source>
</evidence>
<sequence>MNENRHRENRVRSRESARGRIERKRGTPWDKERKDFDEAIRTWIREELEKTQEVENEKQWNRNLRSATCFRGSRSSETIQAHMKLEQEAEREVNEEERTRRNEARIAKFEAMAKAEADLWIEELDLANAATGYPDDETSEGGLGFVHRYGCMPQTYTSTSRYQLCADCRDDEDMARIELQERWERERRRNQWNT</sequence>
<keyword evidence="1" id="KW-0175">Coiled coil</keyword>
<organism evidence="3 4">
    <name type="scientific">Botrytis porri</name>
    <dbReference type="NCBI Taxonomy" id="87229"/>
    <lineage>
        <taxon>Eukaryota</taxon>
        <taxon>Fungi</taxon>
        <taxon>Dikarya</taxon>
        <taxon>Ascomycota</taxon>
        <taxon>Pezizomycotina</taxon>
        <taxon>Leotiomycetes</taxon>
        <taxon>Helotiales</taxon>
        <taxon>Sclerotiniaceae</taxon>
        <taxon>Botrytis</taxon>
    </lineage>
</organism>
<accession>A0A4Z1KWV0</accession>
<reference evidence="3 4" key="1">
    <citation type="submission" date="2017-12" db="EMBL/GenBank/DDBJ databases">
        <title>Comparative genomics of Botrytis spp.</title>
        <authorList>
            <person name="Valero-Jimenez C.A."/>
            <person name="Tapia P."/>
            <person name="Veloso J."/>
            <person name="Silva-Moreno E."/>
            <person name="Staats M."/>
            <person name="Valdes J.H."/>
            <person name="Van Kan J.A.L."/>
        </authorList>
    </citation>
    <scope>NUCLEOTIDE SEQUENCE [LARGE SCALE GENOMIC DNA]</scope>
    <source>
        <strain evidence="3 4">MUCL3349</strain>
    </source>
</reference>
<protein>
    <submittedName>
        <fullName evidence="3">Uncharacterized protein</fullName>
    </submittedName>
</protein>
<feature type="region of interest" description="Disordered" evidence="2">
    <location>
        <begin position="1"/>
        <end position="31"/>
    </location>
</feature>
<evidence type="ECO:0000313" key="4">
    <source>
        <dbReference type="Proteomes" id="UP000297280"/>
    </source>
</evidence>
<gene>
    <name evidence="3" type="ORF">BPOR_0135g00120</name>
</gene>
<evidence type="ECO:0000313" key="3">
    <source>
        <dbReference type="EMBL" id="TGO88906.1"/>
    </source>
</evidence>
<evidence type="ECO:0000256" key="1">
    <source>
        <dbReference type="SAM" id="Coils"/>
    </source>
</evidence>
<dbReference type="AlphaFoldDB" id="A0A4Z1KWV0"/>
<keyword evidence="4" id="KW-1185">Reference proteome</keyword>